<dbReference type="PANTHER" id="PTHR35936:SF17">
    <property type="entry name" value="ARGININE-BINDING EXTRACELLULAR PROTEIN ARTP"/>
    <property type="match status" value="1"/>
</dbReference>
<comment type="caution">
    <text evidence="4">The sequence shown here is derived from an EMBL/GenBank/DDBJ whole genome shotgun (WGS) entry which is preliminary data.</text>
</comment>
<sequence>MTASGWALAAGESGPAPALDRSSTASLDRQGGDAVAQVLAPTGRLRAVINLGNPILAQRDALGQPVGVSVDLARGLAQQLGLPLDLVVVDAAGKSVDEVTQERADIGFFAIDPVRGAGIRFTEAYVLIEGAYLVRQDSPLRSVAEVDVPAHRVVVGRGSAYDLFLTRELKQATLVRAPTSPTVVDTFVAQQAEVAAGVRQQLEADAARLPGLRLLPGHFMVIRQAMGLPKGRGEAAEALLRDYVERMKRSGLVAAALKRHGIKGASVAP</sequence>
<evidence type="ECO:0000313" key="5">
    <source>
        <dbReference type="Proteomes" id="UP001528672"/>
    </source>
</evidence>
<evidence type="ECO:0000259" key="3">
    <source>
        <dbReference type="SMART" id="SM00062"/>
    </source>
</evidence>
<keyword evidence="5" id="KW-1185">Reference proteome</keyword>
<name>A0ABT5MEP1_9BURK</name>
<dbReference type="PANTHER" id="PTHR35936">
    <property type="entry name" value="MEMBRANE-BOUND LYTIC MUREIN TRANSGLYCOSYLASE F"/>
    <property type="match status" value="1"/>
</dbReference>
<dbReference type="Gene3D" id="3.40.190.10">
    <property type="entry name" value="Periplasmic binding protein-like II"/>
    <property type="match status" value="2"/>
</dbReference>
<feature type="region of interest" description="Disordered" evidence="2">
    <location>
        <begin position="1"/>
        <end position="28"/>
    </location>
</feature>
<evidence type="ECO:0000256" key="2">
    <source>
        <dbReference type="SAM" id="MobiDB-lite"/>
    </source>
</evidence>
<feature type="domain" description="Solute-binding protein family 3/N-terminal" evidence="3">
    <location>
        <begin position="44"/>
        <end position="264"/>
    </location>
</feature>
<gene>
    <name evidence="4" type="ORF">PSQ39_06875</name>
</gene>
<accession>A0ABT5MEP1</accession>
<proteinExistence type="predicted"/>
<dbReference type="SMART" id="SM00062">
    <property type="entry name" value="PBPb"/>
    <property type="match status" value="1"/>
</dbReference>
<organism evidence="4 5">
    <name type="scientific">Curvibacter microcysteis</name>
    <dbReference type="NCBI Taxonomy" id="3026419"/>
    <lineage>
        <taxon>Bacteria</taxon>
        <taxon>Pseudomonadati</taxon>
        <taxon>Pseudomonadota</taxon>
        <taxon>Betaproteobacteria</taxon>
        <taxon>Burkholderiales</taxon>
        <taxon>Comamonadaceae</taxon>
        <taxon>Curvibacter</taxon>
    </lineage>
</organism>
<evidence type="ECO:0000313" key="4">
    <source>
        <dbReference type="EMBL" id="MDD0814349.1"/>
    </source>
</evidence>
<dbReference type="InterPro" id="IPR001638">
    <property type="entry name" value="Solute-binding_3/MltF_N"/>
</dbReference>
<dbReference type="SUPFAM" id="SSF53850">
    <property type="entry name" value="Periplasmic binding protein-like II"/>
    <property type="match status" value="1"/>
</dbReference>
<dbReference type="Proteomes" id="UP001528672">
    <property type="component" value="Unassembled WGS sequence"/>
</dbReference>
<reference evidence="4 5" key="1">
    <citation type="submission" date="2023-02" db="EMBL/GenBank/DDBJ databases">
        <title>Bacterial whole genome sequence for Curvibacter sp. HBC28.</title>
        <authorList>
            <person name="Le V."/>
            <person name="Ko S.-R."/>
            <person name="Ahn C.-Y."/>
            <person name="Oh H.-M."/>
        </authorList>
    </citation>
    <scope>NUCLEOTIDE SEQUENCE [LARGE SCALE GENOMIC DNA]</scope>
    <source>
        <strain evidence="4 5">HBC28</strain>
    </source>
</reference>
<keyword evidence="1" id="KW-0732">Signal</keyword>
<dbReference type="EMBL" id="JAQSIO010000002">
    <property type="protein sequence ID" value="MDD0814349.1"/>
    <property type="molecule type" value="Genomic_DNA"/>
</dbReference>
<evidence type="ECO:0000256" key="1">
    <source>
        <dbReference type="ARBA" id="ARBA00022729"/>
    </source>
</evidence>
<dbReference type="CDD" id="cd13623">
    <property type="entry name" value="PBP2_AA_hypothetical"/>
    <property type="match status" value="1"/>
</dbReference>
<dbReference type="RefSeq" id="WP_273925965.1">
    <property type="nucleotide sequence ID" value="NZ_JAQSIO010000002.1"/>
</dbReference>
<protein>
    <submittedName>
        <fullName evidence="4">ABC transporter substrate-binding protein</fullName>
    </submittedName>
</protein>
<dbReference type="Pfam" id="PF00497">
    <property type="entry name" value="SBP_bac_3"/>
    <property type="match status" value="1"/>
</dbReference>